<comment type="similarity">
    <text evidence="2">In the C-terminal section; belongs to the class-I pyridoxal-phosphate-dependent aminotransferase family.</text>
</comment>
<evidence type="ECO:0000256" key="3">
    <source>
        <dbReference type="ARBA" id="ARBA00007441"/>
    </source>
</evidence>
<evidence type="ECO:0000256" key="8">
    <source>
        <dbReference type="ARBA" id="ARBA00023015"/>
    </source>
</evidence>
<dbReference type="FunFam" id="3.40.640.10:FF:000053">
    <property type="entry name" value="Aminotransferase, class I"/>
    <property type="match status" value="1"/>
</dbReference>
<evidence type="ECO:0000256" key="10">
    <source>
        <dbReference type="ARBA" id="ARBA00023163"/>
    </source>
</evidence>
<comment type="cofactor">
    <cofactor evidence="1">
        <name>pyridoxal 5'-phosphate</name>
        <dbReference type="ChEBI" id="CHEBI:597326"/>
    </cofactor>
</comment>
<dbReference type="Proteomes" id="UP000639396">
    <property type="component" value="Unassembled WGS sequence"/>
</dbReference>
<organism evidence="12 13">
    <name type="scientific">Paenibacillus oceani</name>
    <dbReference type="NCBI Taxonomy" id="2772510"/>
    <lineage>
        <taxon>Bacteria</taxon>
        <taxon>Bacillati</taxon>
        <taxon>Bacillota</taxon>
        <taxon>Bacilli</taxon>
        <taxon>Bacillales</taxon>
        <taxon>Paenibacillaceae</taxon>
        <taxon>Paenibacillus</taxon>
    </lineage>
</organism>
<dbReference type="PRINTS" id="PR00035">
    <property type="entry name" value="HTHGNTR"/>
</dbReference>
<dbReference type="InterPro" id="IPR000524">
    <property type="entry name" value="Tscrpt_reg_HTH_GntR"/>
</dbReference>
<dbReference type="GO" id="GO:0008483">
    <property type="term" value="F:transaminase activity"/>
    <property type="evidence" value="ECO:0007669"/>
    <property type="project" value="UniProtKB-KW"/>
</dbReference>
<dbReference type="Gene3D" id="3.90.1150.10">
    <property type="entry name" value="Aspartate Aminotransferase, domain 1"/>
    <property type="match status" value="1"/>
</dbReference>
<gene>
    <name evidence="12" type="ORF">IDH45_32900</name>
</gene>
<dbReference type="Pfam" id="PF00392">
    <property type="entry name" value="GntR"/>
    <property type="match status" value="1"/>
</dbReference>
<keyword evidence="10" id="KW-0804">Transcription</keyword>
<name>A0A927H3U8_9BACL</name>
<dbReference type="InterPro" id="IPR051446">
    <property type="entry name" value="HTH_trans_reg/aminotransferase"/>
</dbReference>
<keyword evidence="5 12" id="KW-0032">Aminotransferase</keyword>
<dbReference type="Pfam" id="PF00155">
    <property type="entry name" value="Aminotran_1_2"/>
    <property type="match status" value="1"/>
</dbReference>
<proteinExistence type="inferred from homology"/>
<dbReference type="InterPro" id="IPR004839">
    <property type="entry name" value="Aminotransferase_I/II_large"/>
</dbReference>
<evidence type="ECO:0000256" key="1">
    <source>
        <dbReference type="ARBA" id="ARBA00001933"/>
    </source>
</evidence>
<keyword evidence="9" id="KW-0238">DNA-binding</keyword>
<evidence type="ECO:0000256" key="4">
    <source>
        <dbReference type="ARBA" id="ARBA00011738"/>
    </source>
</evidence>
<dbReference type="InterPro" id="IPR036388">
    <property type="entry name" value="WH-like_DNA-bd_sf"/>
</dbReference>
<dbReference type="EMBL" id="JACXJA010000069">
    <property type="protein sequence ID" value="MBD2866778.1"/>
    <property type="molecule type" value="Genomic_DNA"/>
</dbReference>
<sequence>MNIIIDRASPIPIYLQIKQQIRDRIVTGLLPPGYRLPPERKLAERLDLNRSTVLNAYHELKAAGLVESFVGRGTIVLETEETDEGAGEVTDSASAPAPLYWKPMLTAKAAAESSSLIRDLLALPKRQDAVSFGVGVPLPEPELLEELQQMAGRLFTEDRGEVMLHSPVEGRASLRQALCDRMRDRGIRCPKEEVIVLSGAQQGLDLIARTLLSPGDCVLAEEPTYFSALQTFRAAGATVIGVPVDEDGRLRLDAMESLLRSYRPKFIYVIPSYQNPSGRLMDASVRESLLHLAYRYRTPIVEEDPYGELAYGEKSPLPIKAMDEHAHVLYIGTFSKLLGPGMRIGWIAAPKPILKVMGRMKQLNDLHTNSVAQKLLDAALREGAVDRHLARIRTLYRARRDEMCAALKRYAVPGMQWDVPMGGLFLWLRLPGGVNVQELAVRAADRGVDYIPGAPFFAEQPKGSYIRLNFARADIERIGEGIRRLCAAVEDAMEGPEVTGEREQEGTIPIV</sequence>
<dbReference type="RefSeq" id="WP_190932391.1">
    <property type="nucleotide sequence ID" value="NZ_JACXJA010000069.1"/>
</dbReference>
<dbReference type="GO" id="GO:0030170">
    <property type="term" value="F:pyridoxal phosphate binding"/>
    <property type="evidence" value="ECO:0007669"/>
    <property type="project" value="InterPro"/>
</dbReference>
<comment type="subunit">
    <text evidence="4">Homodimer.</text>
</comment>
<keyword evidence="8" id="KW-0805">Transcription regulation</keyword>
<dbReference type="InterPro" id="IPR015422">
    <property type="entry name" value="PyrdxlP-dep_Trfase_small"/>
</dbReference>
<dbReference type="Gene3D" id="3.40.640.10">
    <property type="entry name" value="Type I PLP-dependent aspartate aminotransferase-like (Major domain)"/>
    <property type="match status" value="1"/>
</dbReference>
<dbReference type="SUPFAM" id="SSF46785">
    <property type="entry name" value="Winged helix' DNA-binding domain"/>
    <property type="match status" value="1"/>
</dbReference>
<dbReference type="PANTHER" id="PTHR46577:SF2">
    <property type="entry name" value="TRANSCRIPTIONAL REGULATORY PROTEIN"/>
    <property type="match status" value="1"/>
</dbReference>
<evidence type="ECO:0000256" key="9">
    <source>
        <dbReference type="ARBA" id="ARBA00023125"/>
    </source>
</evidence>
<evidence type="ECO:0000256" key="5">
    <source>
        <dbReference type="ARBA" id="ARBA00022576"/>
    </source>
</evidence>
<evidence type="ECO:0000256" key="2">
    <source>
        <dbReference type="ARBA" id="ARBA00005384"/>
    </source>
</evidence>
<evidence type="ECO:0000313" key="12">
    <source>
        <dbReference type="EMBL" id="MBD2866778.1"/>
    </source>
</evidence>
<evidence type="ECO:0000313" key="13">
    <source>
        <dbReference type="Proteomes" id="UP000639396"/>
    </source>
</evidence>
<protein>
    <submittedName>
        <fullName evidence="12">PLP-dependent aminotransferase family protein</fullName>
    </submittedName>
</protein>
<dbReference type="InterPro" id="IPR015421">
    <property type="entry name" value="PyrdxlP-dep_Trfase_major"/>
</dbReference>
<accession>A0A927H3U8</accession>
<dbReference type="InterPro" id="IPR036390">
    <property type="entry name" value="WH_DNA-bd_sf"/>
</dbReference>
<dbReference type="AlphaFoldDB" id="A0A927H3U8"/>
<keyword evidence="13" id="KW-1185">Reference proteome</keyword>
<dbReference type="GO" id="GO:0003700">
    <property type="term" value="F:DNA-binding transcription factor activity"/>
    <property type="evidence" value="ECO:0007669"/>
    <property type="project" value="InterPro"/>
</dbReference>
<dbReference type="Gene3D" id="1.10.10.10">
    <property type="entry name" value="Winged helix-like DNA-binding domain superfamily/Winged helix DNA-binding domain"/>
    <property type="match status" value="1"/>
</dbReference>
<keyword evidence="7" id="KW-0663">Pyridoxal phosphate</keyword>
<dbReference type="CDD" id="cd00609">
    <property type="entry name" value="AAT_like"/>
    <property type="match status" value="1"/>
</dbReference>
<dbReference type="PANTHER" id="PTHR46577">
    <property type="entry name" value="HTH-TYPE TRANSCRIPTIONAL REGULATORY PROTEIN GABR"/>
    <property type="match status" value="1"/>
</dbReference>
<dbReference type="SUPFAM" id="SSF53383">
    <property type="entry name" value="PLP-dependent transferases"/>
    <property type="match status" value="1"/>
</dbReference>
<evidence type="ECO:0000256" key="7">
    <source>
        <dbReference type="ARBA" id="ARBA00022898"/>
    </source>
</evidence>
<comment type="caution">
    <text evidence="12">The sequence shown here is derived from an EMBL/GenBank/DDBJ whole genome shotgun (WGS) entry which is preliminary data.</text>
</comment>
<comment type="similarity">
    <text evidence="3">Belongs to the class-I pyridoxal-phosphate-dependent aminotransferase family.</text>
</comment>
<dbReference type="CDD" id="cd07377">
    <property type="entry name" value="WHTH_GntR"/>
    <property type="match status" value="1"/>
</dbReference>
<reference evidence="12" key="1">
    <citation type="submission" date="2020-09" db="EMBL/GenBank/DDBJ databases">
        <title>A novel bacterium of genus Paenibacillus, isolated from South China Sea.</title>
        <authorList>
            <person name="Huang H."/>
            <person name="Mo K."/>
            <person name="Hu Y."/>
        </authorList>
    </citation>
    <scope>NUCLEOTIDE SEQUENCE</scope>
    <source>
        <strain evidence="12">IB182363</strain>
    </source>
</reference>
<dbReference type="SMART" id="SM00345">
    <property type="entry name" value="HTH_GNTR"/>
    <property type="match status" value="1"/>
</dbReference>
<keyword evidence="6" id="KW-0808">Transferase</keyword>
<feature type="domain" description="HTH gntR-type" evidence="11">
    <location>
        <begin position="11"/>
        <end position="79"/>
    </location>
</feature>
<evidence type="ECO:0000256" key="6">
    <source>
        <dbReference type="ARBA" id="ARBA00022679"/>
    </source>
</evidence>
<evidence type="ECO:0000259" key="11">
    <source>
        <dbReference type="PROSITE" id="PS50949"/>
    </source>
</evidence>
<dbReference type="PROSITE" id="PS50949">
    <property type="entry name" value="HTH_GNTR"/>
    <property type="match status" value="1"/>
</dbReference>
<dbReference type="GO" id="GO:0003677">
    <property type="term" value="F:DNA binding"/>
    <property type="evidence" value="ECO:0007669"/>
    <property type="project" value="UniProtKB-KW"/>
</dbReference>
<dbReference type="InterPro" id="IPR015424">
    <property type="entry name" value="PyrdxlP-dep_Trfase"/>
</dbReference>